<reference evidence="2" key="1">
    <citation type="journal article" date="2021" name="Proc. Natl. Acad. Sci. U.S.A.">
        <title>A Catalog of Tens of Thousands of Viruses from Human Metagenomes Reveals Hidden Associations with Chronic Diseases.</title>
        <authorList>
            <person name="Tisza M.J."/>
            <person name="Buck C.B."/>
        </authorList>
    </citation>
    <scope>NUCLEOTIDE SEQUENCE</scope>
    <source>
        <strain evidence="2">Ct3o911</strain>
    </source>
</reference>
<feature type="transmembrane region" description="Helical" evidence="1">
    <location>
        <begin position="45"/>
        <end position="63"/>
    </location>
</feature>
<feature type="transmembrane region" description="Helical" evidence="1">
    <location>
        <begin position="16"/>
        <end position="39"/>
    </location>
</feature>
<protein>
    <submittedName>
        <fullName evidence="2">Alkane-hydroxylase hydroxylase</fullName>
    </submittedName>
</protein>
<sequence length="69" mass="7772">MIKQSRSEHEMKSKPLFHLACILATLAVLALFIMILWLAATLPGWVVFPLVVAALVTVAVMYWHDLSHE</sequence>
<proteinExistence type="predicted"/>
<organism evidence="2">
    <name type="scientific">Siphoviridae sp. ct3o911</name>
    <dbReference type="NCBI Taxonomy" id="2827560"/>
    <lineage>
        <taxon>Viruses</taxon>
        <taxon>Duplodnaviria</taxon>
        <taxon>Heunggongvirae</taxon>
        <taxon>Uroviricota</taxon>
        <taxon>Caudoviricetes</taxon>
    </lineage>
</organism>
<keyword evidence="1" id="KW-1133">Transmembrane helix</keyword>
<keyword evidence="1" id="KW-0472">Membrane</keyword>
<evidence type="ECO:0000313" key="2">
    <source>
        <dbReference type="EMBL" id="DAD70140.1"/>
    </source>
</evidence>
<keyword evidence="1" id="KW-0812">Transmembrane</keyword>
<evidence type="ECO:0000256" key="1">
    <source>
        <dbReference type="SAM" id="Phobius"/>
    </source>
</evidence>
<name>A0A8S5LJB1_9CAUD</name>
<accession>A0A8S5LJB1</accession>
<dbReference type="EMBL" id="BK015861">
    <property type="protein sequence ID" value="DAD70140.1"/>
    <property type="molecule type" value="Genomic_DNA"/>
</dbReference>